<reference evidence="2 4" key="1">
    <citation type="submission" date="2017-11" db="EMBL/GenBank/DDBJ databases">
        <title>The genome of Rhizophagus clarus HR1 reveals common genetic basis of auxotrophy among arbuscular mycorrhizal fungi.</title>
        <authorList>
            <person name="Kobayashi Y."/>
        </authorList>
    </citation>
    <scope>NUCLEOTIDE SEQUENCE [LARGE SCALE GENOMIC DNA]</scope>
    <source>
        <strain evidence="2 4">HR1</strain>
    </source>
</reference>
<name>A0A2Z6RWQ3_9GLOM</name>
<evidence type="ECO:0000313" key="2">
    <source>
        <dbReference type="EMBL" id="GBC07376.1"/>
    </source>
</evidence>
<dbReference type="InterPro" id="IPR011333">
    <property type="entry name" value="SKP1/BTB/POZ_sf"/>
</dbReference>
<dbReference type="AlphaFoldDB" id="A0A2Z6RWQ3"/>
<sequence>MSFEYSQELMKDYEKLLEKLIEDMMLLFTLVKIRFIYCGKIDLKESQVPEILNLLIVVDEHNIQTLVQCIQEYLIKYKYDFLQQNSIEVFEITHDYEAFTDLWNYCLGKICEKSDELFKSDKFINLKESLLELLLNRDDLLTDEIVKWDSLIKWSFAQHPNIQKDVKKWNKEEIITMGKTLHRFIPLIRFYHITSADFFLKLYPFKVFLPEVMIDKLVAFHMIPAKKSIYDFIIINVKHFALFSNWIEMKNDSYYNESNYPYDFKLLYRASRDGKTTVAFRSKCDNKGATIVIMKIPNSEQILGGYNPLERDSSDIWKFTRESFIFSFMNRDDFNSSKVGYINDPFHAIHCLQDCKPTFGSGHNLFQDNDSSWKNIPKGYVIGNYDDFNVEDYEVFQVVKK</sequence>
<dbReference type="InterPro" id="IPR011705">
    <property type="entry name" value="BACK"/>
</dbReference>
<protein>
    <submittedName>
        <fullName evidence="3">BTB/POZ domain-containing protein</fullName>
    </submittedName>
</protein>
<dbReference type="EMBL" id="BLAL01000087">
    <property type="protein sequence ID" value="GES85040.1"/>
    <property type="molecule type" value="Genomic_DNA"/>
</dbReference>
<dbReference type="InterPro" id="IPR006571">
    <property type="entry name" value="TLDc_dom"/>
</dbReference>
<dbReference type="OrthoDB" id="25620at2759"/>
<dbReference type="Pfam" id="PF07534">
    <property type="entry name" value="TLD"/>
    <property type="match status" value="1"/>
</dbReference>
<feature type="domain" description="TLDc" evidence="1">
    <location>
        <begin position="233"/>
        <end position="399"/>
    </location>
</feature>
<accession>A0A2Z6RWQ3</accession>
<dbReference type="Proteomes" id="UP000247702">
    <property type="component" value="Unassembled WGS sequence"/>
</dbReference>
<reference evidence="3" key="2">
    <citation type="submission" date="2019-10" db="EMBL/GenBank/DDBJ databases">
        <title>Conservation and host-specific expression of non-tandemly repeated heterogenous ribosome RNA gene in arbuscular mycorrhizal fungi.</title>
        <authorList>
            <person name="Maeda T."/>
            <person name="Kobayashi Y."/>
            <person name="Nakagawa T."/>
            <person name="Ezawa T."/>
            <person name="Yamaguchi K."/>
            <person name="Bino T."/>
            <person name="Nishimoto Y."/>
            <person name="Shigenobu S."/>
            <person name="Kawaguchi M."/>
        </authorList>
    </citation>
    <scope>NUCLEOTIDE SEQUENCE</scope>
    <source>
        <strain evidence="3">HR1</strain>
    </source>
</reference>
<dbReference type="PROSITE" id="PS51886">
    <property type="entry name" value="TLDC"/>
    <property type="match status" value="1"/>
</dbReference>
<dbReference type="Proteomes" id="UP000615446">
    <property type="component" value="Unassembled WGS sequence"/>
</dbReference>
<dbReference type="EMBL" id="BEXD01004139">
    <property type="protein sequence ID" value="GBC07376.1"/>
    <property type="molecule type" value="Genomic_DNA"/>
</dbReference>
<dbReference type="PANTHER" id="PTHR46306:SF1">
    <property type="entry name" value="BTB_POZ DOMAIN-CONTAINING PROTEIN 9"/>
    <property type="match status" value="1"/>
</dbReference>
<dbReference type="PANTHER" id="PTHR46306">
    <property type="entry name" value="BTB/POZ DOMAIN-CONTAINING PROTEIN 9"/>
    <property type="match status" value="1"/>
</dbReference>
<dbReference type="Gene3D" id="3.30.710.10">
    <property type="entry name" value="Potassium Channel Kv1.1, Chain A"/>
    <property type="match status" value="1"/>
</dbReference>
<organism evidence="2 4">
    <name type="scientific">Rhizophagus clarus</name>
    <dbReference type="NCBI Taxonomy" id="94130"/>
    <lineage>
        <taxon>Eukaryota</taxon>
        <taxon>Fungi</taxon>
        <taxon>Fungi incertae sedis</taxon>
        <taxon>Mucoromycota</taxon>
        <taxon>Glomeromycotina</taxon>
        <taxon>Glomeromycetes</taxon>
        <taxon>Glomerales</taxon>
        <taxon>Glomeraceae</taxon>
        <taxon>Rhizophagus</taxon>
    </lineage>
</organism>
<gene>
    <name evidence="3" type="ORF">RCL2_001213000</name>
    <name evidence="2" type="ORF">RclHR1_07410012</name>
</gene>
<comment type="caution">
    <text evidence="2">The sequence shown here is derived from an EMBL/GenBank/DDBJ whole genome shotgun (WGS) entry which is preliminary data.</text>
</comment>
<dbReference type="GO" id="GO:0005737">
    <property type="term" value="C:cytoplasm"/>
    <property type="evidence" value="ECO:0007669"/>
    <property type="project" value="TreeGrafter"/>
</dbReference>
<evidence type="ECO:0000313" key="3">
    <source>
        <dbReference type="EMBL" id="GES85040.1"/>
    </source>
</evidence>
<evidence type="ECO:0000259" key="1">
    <source>
        <dbReference type="PROSITE" id="PS51886"/>
    </source>
</evidence>
<keyword evidence="4" id="KW-1185">Reference proteome</keyword>
<dbReference type="Pfam" id="PF07707">
    <property type="entry name" value="BACK"/>
    <property type="match status" value="1"/>
</dbReference>
<proteinExistence type="predicted"/>
<evidence type="ECO:0000313" key="4">
    <source>
        <dbReference type="Proteomes" id="UP000247702"/>
    </source>
</evidence>
<dbReference type="InterPro" id="IPR052407">
    <property type="entry name" value="BTB_POZ_domain_cont_9"/>
</dbReference>